<dbReference type="EMBL" id="JAVYJV010000023">
    <property type="protein sequence ID" value="KAK4340021.1"/>
    <property type="molecule type" value="Genomic_DNA"/>
</dbReference>
<gene>
    <name evidence="3" type="ORF">RND71_041483</name>
</gene>
<feature type="signal peptide" evidence="2">
    <location>
        <begin position="1"/>
        <end position="17"/>
    </location>
</feature>
<feature type="chain" id="PRO_5042088607" evidence="2">
    <location>
        <begin position="18"/>
        <end position="82"/>
    </location>
</feature>
<dbReference type="Proteomes" id="UP001291623">
    <property type="component" value="Unassembled WGS sequence"/>
</dbReference>
<evidence type="ECO:0000256" key="2">
    <source>
        <dbReference type="SAM" id="SignalP"/>
    </source>
</evidence>
<keyword evidence="1" id="KW-0175">Coiled coil</keyword>
<keyword evidence="2" id="KW-0732">Signal</keyword>
<evidence type="ECO:0000256" key="1">
    <source>
        <dbReference type="SAM" id="Coils"/>
    </source>
</evidence>
<feature type="coiled-coil region" evidence="1">
    <location>
        <begin position="25"/>
        <end position="52"/>
    </location>
</feature>
<evidence type="ECO:0000313" key="3">
    <source>
        <dbReference type="EMBL" id="KAK4340021.1"/>
    </source>
</evidence>
<accession>A0AAE1QVB7</accession>
<protein>
    <submittedName>
        <fullName evidence="3">Uncharacterized protein</fullName>
    </submittedName>
</protein>
<reference evidence="3" key="1">
    <citation type="submission" date="2023-12" db="EMBL/GenBank/DDBJ databases">
        <title>Genome assembly of Anisodus tanguticus.</title>
        <authorList>
            <person name="Wang Y.-J."/>
        </authorList>
    </citation>
    <scope>NUCLEOTIDE SEQUENCE</scope>
    <source>
        <strain evidence="3">KB-2021</strain>
        <tissue evidence="3">Leaf</tissue>
    </source>
</reference>
<dbReference type="AlphaFoldDB" id="A0AAE1QVB7"/>
<organism evidence="3 4">
    <name type="scientific">Anisodus tanguticus</name>
    <dbReference type="NCBI Taxonomy" id="243964"/>
    <lineage>
        <taxon>Eukaryota</taxon>
        <taxon>Viridiplantae</taxon>
        <taxon>Streptophyta</taxon>
        <taxon>Embryophyta</taxon>
        <taxon>Tracheophyta</taxon>
        <taxon>Spermatophyta</taxon>
        <taxon>Magnoliopsida</taxon>
        <taxon>eudicotyledons</taxon>
        <taxon>Gunneridae</taxon>
        <taxon>Pentapetalae</taxon>
        <taxon>asterids</taxon>
        <taxon>lamiids</taxon>
        <taxon>Solanales</taxon>
        <taxon>Solanaceae</taxon>
        <taxon>Solanoideae</taxon>
        <taxon>Hyoscyameae</taxon>
        <taxon>Anisodus</taxon>
    </lineage>
</organism>
<sequence>MFKLMSWLPLLCQASNGTDTPVLSISETAELERVLEQMIETLEQEDQEQEKTPELSPTLQLSVNSVASLIDQDYVIRIKHTP</sequence>
<comment type="caution">
    <text evidence="3">The sequence shown here is derived from an EMBL/GenBank/DDBJ whole genome shotgun (WGS) entry which is preliminary data.</text>
</comment>
<proteinExistence type="predicted"/>
<name>A0AAE1QVB7_9SOLA</name>
<evidence type="ECO:0000313" key="4">
    <source>
        <dbReference type="Proteomes" id="UP001291623"/>
    </source>
</evidence>
<keyword evidence="4" id="KW-1185">Reference proteome</keyword>